<evidence type="ECO:0000256" key="6">
    <source>
        <dbReference type="ARBA" id="ARBA00022840"/>
    </source>
</evidence>
<reference evidence="10" key="1">
    <citation type="submission" date="2020-05" db="EMBL/GenBank/DDBJ databases">
        <authorList>
            <person name="Chiriac C."/>
            <person name="Salcher M."/>
            <person name="Ghai R."/>
            <person name="Kavagutti S V."/>
        </authorList>
    </citation>
    <scope>NUCLEOTIDE SEQUENCE</scope>
</reference>
<dbReference type="InterPro" id="IPR011063">
    <property type="entry name" value="TilS/TtcA_N"/>
</dbReference>
<dbReference type="InterPro" id="IPR015262">
    <property type="entry name" value="tRNA_Ile_lys_synt_subst-bd"/>
</dbReference>
<evidence type="ECO:0000259" key="8">
    <source>
        <dbReference type="Pfam" id="PF01171"/>
    </source>
</evidence>
<dbReference type="AlphaFoldDB" id="A0A6J7D5K0"/>
<dbReference type="PANTHER" id="PTHR43033">
    <property type="entry name" value="TRNA(ILE)-LYSIDINE SYNTHASE-RELATED"/>
    <property type="match status" value="1"/>
</dbReference>
<dbReference type="Gene3D" id="1.20.59.20">
    <property type="match status" value="1"/>
</dbReference>
<dbReference type="InterPro" id="IPR012795">
    <property type="entry name" value="tRNA_Ile_lys_synt_N"/>
</dbReference>
<dbReference type="Pfam" id="PF09179">
    <property type="entry name" value="TilS"/>
    <property type="match status" value="1"/>
</dbReference>
<dbReference type="GO" id="GO:0008033">
    <property type="term" value="P:tRNA processing"/>
    <property type="evidence" value="ECO:0007669"/>
    <property type="project" value="UniProtKB-KW"/>
</dbReference>
<dbReference type="InterPro" id="IPR014729">
    <property type="entry name" value="Rossmann-like_a/b/a_fold"/>
</dbReference>
<proteinExistence type="inferred from homology"/>
<dbReference type="Pfam" id="PF01171">
    <property type="entry name" value="ATP_bind_3"/>
    <property type="match status" value="1"/>
</dbReference>
<keyword evidence="6" id="KW-0067">ATP-binding</keyword>
<sequence>MAERATLSVREAVGRALDDVEAGRLVLVACSGGPDSLALAAAASFVGQRRGWRAGAVIVDHQLQAASAGVAAHAASVCARLGLDPVTIRAVDVGTAGGPEAAAREARYAALLEACSAAGAVACLLGHTREDQAETVLLRLARGSGARSLSAMSARTGLWRRPLLAVPRAVVHASARDVLTPLGEDPWTDPHNLEPRFARVRVRAAMDELQQALGPGVVAGLARSATLLKDDADALDAMADVEFARHVRDGAIEAGVLAELPRAVRTRVLRRMCVDAGSPPGALTMEHVATVDHLVTQWHGQGRTSLPGGVTVGRIRGWVTVVPQHVLSTSLAIPPDQGVPPDPGVGLAP</sequence>
<dbReference type="SUPFAM" id="SSF52402">
    <property type="entry name" value="Adenine nucleotide alpha hydrolases-like"/>
    <property type="match status" value="1"/>
</dbReference>
<evidence type="ECO:0000256" key="5">
    <source>
        <dbReference type="ARBA" id="ARBA00022741"/>
    </source>
</evidence>
<accession>A0A6J7D5K0</accession>
<dbReference type="HAMAP" id="MF_01161">
    <property type="entry name" value="tRNA_Ile_lys_synt"/>
    <property type="match status" value="1"/>
</dbReference>
<dbReference type="GO" id="GO:0032267">
    <property type="term" value="F:tRNA(Ile)-lysidine synthase activity"/>
    <property type="evidence" value="ECO:0007669"/>
    <property type="project" value="UniProtKB-EC"/>
</dbReference>
<dbReference type="InterPro" id="IPR012094">
    <property type="entry name" value="tRNA_Ile_lys_synt"/>
</dbReference>
<dbReference type="SUPFAM" id="SSF82829">
    <property type="entry name" value="MesJ substrate recognition domain-like"/>
    <property type="match status" value="1"/>
</dbReference>
<dbReference type="EC" id="6.3.4.19" evidence="1"/>
<evidence type="ECO:0000256" key="7">
    <source>
        <dbReference type="ARBA" id="ARBA00048539"/>
    </source>
</evidence>
<evidence type="ECO:0000256" key="2">
    <source>
        <dbReference type="ARBA" id="ARBA00022490"/>
    </source>
</evidence>
<feature type="domain" description="tRNA(Ile)-lysidine synthase substrate-binding" evidence="9">
    <location>
        <begin position="256"/>
        <end position="318"/>
    </location>
</feature>
<comment type="catalytic activity">
    <reaction evidence="7">
        <text>cytidine(34) in tRNA(Ile2) + L-lysine + ATP = lysidine(34) in tRNA(Ile2) + AMP + diphosphate + H(+)</text>
        <dbReference type="Rhea" id="RHEA:43744"/>
        <dbReference type="Rhea" id="RHEA-COMP:10625"/>
        <dbReference type="Rhea" id="RHEA-COMP:10670"/>
        <dbReference type="ChEBI" id="CHEBI:15378"/>
        <dbReference type="ChEBI" id="CHEBI:30616"/>
        <dbReference type="ChEBI" id="CHEBI:32551"/>
        <dbReference type="ChEBI" id="CHEBI:33019"/>
        <dbReference type="ChEBI" id="CHEBI:82748"/>
        <dbReference type="ChEBI" id="CHEBI:83665"/>
        <dbReference type="ChEBI" id="CHEBI:456215"/>
        <dbReference type="EC" id="6.3.4.19"/>
    </reaction>
</comment>
<evidence type="ECO:0000256" key="3">
    <source>
        <dbReference type="ARBA" id="ARBA00022598"/>
    </source>
</evidence>
<dbReference type="PANTHER" id="PTHR43033:SF1">
    <property type="entry name" value="TRNA(ILE)-LYSIDINE SYNTHASE-RELATED"/>
    <property type="match status" value="1"/>
</dbReference>
<dbReference type="Gene3D" id="3.40.50.620">
    <property type="entry name" value="HUPs"/>
    <property type="match status" value="1"/>
</dbReference>
<dbReference type="CDD" id="cd01992">
    <property type="entry name" value="TilS_N"/>
    <property type="match status" value="1"/>
</dbReference>
<gene>
    <name evidence="10" type="ORF">UFOPK3402_00379</name>
</gene>
<evidence type="ECO:0000259" key="9">
    <source>
        <dbReference type="Pfam" id="PF09179"/>
    </source>
</evidence>
<dbReference type="GO" id="GO:0005737">
    <property type="term" value="C:cytoplasm"/>
    <property type="evidence" value="ECO:0007669"/>
    <property type="project" value="InterPro"/>
</dbReference>
<keyword evidence="5" id="KW-0547">Nucleotide-binding</keyword>
<evidence type="ECO:0000256" key="4">
    <source>
        <dbReference type="ARBA" id="ARBA00022694"/>
    </source>
</evidence>
<evidence type="ECO:0000256" key="1">
    <source>
        <dbReference type="ARBA" id="ARBA00013267"/>
    </source>
</evidence>
<evidence type="ECO:0000313" key="10">
    <source>
        <dbReference type="EMBL" id="CAB4864398.1"/>
    </source>
</evidence>
<name>A0A6J7D5K0_9ZZZZ</name>
<keyword evidence="3" id="KW-0436">Ligase</keyword>
<feature type="domain" description="tRNA(Ile)-lysidine/2-thiocytidine synthase N-terminal" evidence="8">
    <location>
        <begin position="26"/>
        <end position="204"/>
    </location>
</feature>
<protein>
    <recommendedName>
        <fullName evidence="1">tRNA(Ile)-lysidine synthetase</fullName>
        <ecNumber evidence="1">6.3.4.19</ecNumber>
    </recommendedName>
</protein>
<keyword evidence="4" id="KW-0819">tRNA processing</keyword>
<keyword evidence="2" id="KW-0963">Cytoplasm</keyword>
<dbReference type="EMBL" id="CAFBLS010000030">
    <property type="protein sequence ID" value="CAB4864398.1"/>
    <property type="molecule type" value="Genomic_DNA"/>
</dbReference>
<organism evidence="10">
    <name type="scientific">freshwater metagenome</name>
    <dbReference type="NCBI Taxonomy" id="449393"/>
    <lineage>
        <taxon>unclassified sequences</taxon>
        <taxon>metagenomes</taxon>
        <taxon>ecological metagenomes</taxon>
    </lineage>
</organism>
<dbReference type="NCBIfam" id="TIGR02432">
    <property type="entry name" value="lysidine_TilS_N"/>
    <property type="match status" value="1"/>
</dbReference>
<dbReference type="GO" id="GO:0005524">
    <property type="term" value="F:ATP binding"/>
    <property type="evidence" value="ECO:0007669"/>
    <property type="project" value="UniProtKB-KW"/>
</dbReference>